<sequence>MTQQENEDTELLVNYLAASTHSSGIRRSNKLMDLQDDSKLPKVFREYNPLIWISFYVSFVFAICIIGISLYTLLFQVLDSPSFAQLLIEMFNTRKVISFASLLTFSLIGFSIAL</sequence>
<keyword evidence="1" id="KW-0812">Transmembrane</keyword>
<evidence type="ECO:0000256" key="1">
    <source>
        <dbReference type="SAM" id="Phobius"/>
    </source>
</evidence>
<feature type="transmembrane region" description="Helical" evidence="1">
    <location>
        <begin position="50"/>
        <end position="75"/>
    </location>
</feature>
<evidence type="ECO:0000313" key="3">
    <source>
        <dbReference type="Proteomes" id="UP000324800"/>
    </source>
</evidence>
<name>A0A5J4X7V3_9EUKA</name>
<organism evidence="2 3">
    <name type="scientific">Streblomastix strix</name>
    <dbReference type="NCBI Taxonomy" id="222440"/>
    <lineage>
        <taxon>Eukaryota</taxon>
        <taxon>Metamonada</taxon>
        <taxon>Preaxostyla</taxon>
        <taxon>Oxymonadida</taxon>
        <taxon>Streblomastigidae</taxon>
        <taxon>Streblomastix</taxon>
    </lineage>
</organism>
<reference evidence="2 3" key="1">
    <citation type="submission" date="2019-03" db="EMBL/GenBank/DDBJ databases">
        <title>Single cell metagenomics reveals metabolic interactions within the superorganism composed of flagellate Streblomastix strix and complex community of Bacteroidetes bacteria on its surface.</title>
        <authorList>
            <person name="Treitli S.C."/>
            <person name="Kolisko M."/>
            <person name="Husnik F."/>
            <person name="Keeling P."/>
            <person name="Hampl V."/>
        </authorList>
    </citation>
    <scope>NUCLEOTIDE SEQUENCE [LARGE SCALE GENOMIC DNA]</scope>
    <source>
        <strain evidence="2">ST1C</strain>
    </source>
</reference>
<keyword evidence="1" id="KW-0472">Membrane</keyword>
<evidence type="ECO:0000313" key="2">
    <source>
        <dbReference type="EMBL" id="KAA6403318.1"/>
    </source>
</evidence>
<protein>
    <submittedName>
        <fullName evidence="2">Uncharacterized protein</fullName>
    </submittedName>
</protein>
<dbReference type="EMBL" id="SNRW01000114">
    <property type="protein sequence ID" value="KAA6403318.1"/>
    <property type="molecule type" value="Genomic_DNA"/>
</dbReference>
<feature type="transmembrane region" description="Helical" evidence="1">
    <location>
        <begin position="96"/>
        <end position="113"/>
    </location>
</feature>
<accession>A0A5J4X7V3</accession>
<comment type="caution">
    <text evidence="2">The sequence shown here is derived from an EMBL/GenBank/DDBJ whole genome shotgun (WGS) entry which is preliminary data.</text>
</comment>
<keyword evidence="1" id="KW-1133">Transmembrane helix</keyword>
<gene>
    <name evidence="2" type="ORF">EZS28_001160</name>
</gene>
<proteinExistence type="predicted"/>
<dbReference type="AlphaFoldDB" id="A0A5J4X7V3"/>
<dbReference type="Proteomes" id="UP000324800">
    <property type="component" value="Unassembled WGS sequence"/>
</dbReference>